<comment type="caution">
    <text evidence="1">The sequence shown here is derived from an EMBL/GenBank/DDBJ whole genome shotgun (WGS) entry which is preliminary data.</text>
</comment>
<dbReference type="AlphaFoldDB" id="A0AAJ0MA82"/>
<keyword evidence="2" id="KW-1185">Reference proteome</keyword>
<dbReference type="SUPFAM" id="SSF52540">
    <property type="entry name" value="P-loop containing nucleoside triphosphate hydrolases"/>
    <property type="match status" value="1"/>
</dbReference>
<reference evidence="1" key="1">
    <citation type="journal article" date="2023" name="Mol. Phylogenet. Evol.">
        <title>Genome-scale phylogeny and comparative genomics of the fungal order Sordariales.</title>
        <authorList>
            <person name="Hensen N."/>
            <person name="Bonometti L."/>
            <person name="Westerberg I."/>
            <person name="Brannstrom I.O."/>
            <person name="Guillou S."/>
            <person name="Cros-Aarteil S."/>
            <person name="Calhoun S."/>
            <person name="Haridas S."/>
            <person name="Kuo A."/>
            <person name="Mondo S."/>
            <person name="Pangilinan J."/>
            <person name="Riley R."/>
            <person name="LaButti K."/>
            <person name="Andreopoulos B."/>
            <person name="Lipzen A."/>
            <person name="Chen C."/>
            <person name="Yan M."/>
            <person name="Daum C."/>
            <person name="Ng V."/>
            <person name="Clum A."/>
            <person name="Steindorff A."/>
            <person name="Ohm R.A."/>
            <person name="Martin F."/>
            <person name="Silar P."/>
            <person name="Natvig D.O."/>
            <person name="Lalanne C."/>
            <person name="Gautier V."/>
            <person name="Ament-Velasquez S.L."/>
            <person name="Kruys A."/>
            <person name="Hutchinson M.I."/>
            <person name="Powell A.J."/>
            <person name="Barry K."/>
            <person name="Miller A.N."/>
            <person name="Grigoriev I.V."/>
            <person name="Debuchy R."/>
            <person name="Gladieux P."/>
            <person name="Hiltunen Thoren M."/>
            <person name="Johannesson H."/>
        </authorList>
    </citation>
    <scope>NUCLEOTIDE SEQUENCE</scope>
    <source>
        <strain evidence="1">CBS 955.72</strain>
    </source>
</reference>
<evidence type="ECO:0000313" key="1">
    <source>
        <dbReference type="EMBL" id="KAK3345857.1"/>
    </source>
</evidence>
<sequence length="188" mass="20877">MFLGGMRYSFLMKPMCSLCAGAVASRRMARSQASFPCYPLAFREQSMPQSHRTLLRLVSSDKPPVFLRLLESQSSIIFLTTNLVDIDDALHSRIQSSISYSELNDTKRTAIRRDLARDRCGCELTDAEAAALRKLPVDGRTIKNVLRLHCTQPPAARRRVCASVALSPSCCCYWWLWLGSSAGETGAG</sequence>
<name>A0AAJ0MA82_9PEZI</name>
<evidence type="ECO:0000313" key="2">
    <source>
        <dbReference type="Proteomes" id="UP001275084"/>
    </source>
</evidence>
<dbReference type="EMBL" id="JAUIQD010000006">
    <property type="protein sequence ID" value="KAK3345857.1"/>
    <property type="molecule type" value="Genomic_DNA"/>
</dbReference>
<proteinExistence type="predicted"/>
<dbReference type="InterPro" id="IPR027417">
    <property type="entry name" value="P-loop_NTPase"/>
</dbReference>
<gene>
    <name evidence="1" type="ORF">B0T25DRAFT_550516</name>
</gene>
<evidence type="ECO:0008006" key="3">
    <source>
        <dbReference type="Google" id="ProtNLM"/>
    </source>
</evidence>
<dbReference type="PANTHER" id="PTHR46411">
    <property type="entry name" value="FAMILY ATPASE, PUTATIVE-RELATED"/>
    <property type="match status" value="1"/>
</dbReference>
<accession>A0AAJ0MA82</accession>
<protein>
    <recommendedName>
        <fullName evidence="3">ATPase AAA-type core domain-containing protein</fullName>
    </recommendedName>
</protein>
<reference evidence="1" key="2">
    <citation type="submission" date="2023-06" db="EMBL/GenBank/DDBJ databases">
        <authorList>
            <consortium name="Lawrence Berkeley National Laboratory"/>
            <person name="Haridas S."/>
            <person name="Hensen N."/>
            <person name="Bonometti L."/>
            <person name="Westerberg I."/>
            <person name="Brannstrom I.O."/>
            <person name="Guillou S."/>
            <person name="Cros-Aarteil S."/>
            <person name="Calhoun S."/>
            <person name="Kuo A."/>
            <person name="Mondo S."/>
            <person name="Pangilinan J."/>
            <person name="Riley R."/>
            <person name="Labutti K."/>
            <person name="Andreopoulos B."/>
            <person name="Lipzen A."/>
            <person name="Chen C."/>
            <person name="Yanf M."/>
            <person name="Daum C."/>
            <person name="Ng V."/>
            <person name="Clum A."/>
            <person name="Steindorff A."/>
            <person name="Ohm R."/>
            <person name="Martin F."/>
            <person name="Silar P."/>
            <person name="Natvig D."/>
            <person name="Lalanne C."/>
            <person name="Gautier V."/>
            <person name="Ament-Velasquez S.L."/>
            <person name="Kruys A."/>
            <person name="Hutchinson M.I."/>
            <person name="Powell A.J."/>
            <person name="Barry K."/>
            <person name="Miller A.N."/>
            <person name="Grigoriev I.V."/>
            <person name="Debuchy R."/>
            <person name="Gladieux P."/>
            <person name="Thoren M.H."/>
            <person name="Johannesson H."/>
        </authorList>
    </citation>
    <scope>NUCLEOTIDE SEQUENCE</scope>
    <source>
        <strain evidence="1">CBS 955.72</strain>
    </source>
</reference>
<dbReference type="PANTHER" id="PTHR46411:SF3">
    <property type="entry name" value="AAA+ ATPASE DOMAIN-CONTAINING PROTEIN"/>
    <property type="match status" value="1"/>
</dbReference>
<dbReference type="Proteomes" id="UP001275084">
    <property type="component" value="Unassembled WGS sequence"/>
</dbReference>
<organism evidence="1 2">
    <name type="scientific">Lasiosphaeria hispida</name>
    <dbReference type="NCBI Taxonomy" id="260671"/>
    <lineage>
        <taxon>Eukaryota</taxon>
        <taxon>Fungi</taxon>
        <taxon>Dikarya</taxon>
        <taxon>Ascomycota</taxon>
        <taxon>Pezizomycotina</taxon>
        <taxon>Sordariomycetes</taxon>
        <taxon>Sordariomycetidae</taxon>
        <taxon>Sordariales</taxon>
        <taxon>Lasiosphaeriaceae</taxon>
        <taxon>Lasiosphaeria</taxon>
    </lineage>
</organism>